<protein>
    <submittedName>
        <fullName evidence="1">Uncharacterized protein</fullName>
    </submittedName>
</protein>
<evidence type="ECO:0000313" key="1">
    <source>
        <dbReference type="EMBL" id="JAI02834.1"/>
    </source>
</evidence>
<proteinExistence type="predicted"/>
<name>A0A0E9XMB0_ANGAN</name>
<organism evidence="1">
    <name type="scientific">Anguilla anguilla</name>
    <name type="common">European freshwater eel</name>
    <name type="synonym">Muraena anguilla</name>
    <dbReference type="NCBI Taxonomy" id="7936"/>
    <lineage>
        <taxon>Eukaryota</taxon>
        <taxon>Metazoa</taxon>
        <taxon>Chordata</taxon>
        <taxon>Craniata</taxon>
        <taxon>Vertebrata</taxon>
        <taxon>Euteleostomi</taxon>
        <taxon>Actinopterygii</taxon>
        <taxon>Neopterygii</taxon>
        <taxon>Teleostei</taxon>
        <taxon>Anguilliformes</taxon>
        <taxon>Anguillidae</taxon>
        <taxon>Anguilla</taxon>
    </lineage>
</organism>
<dbReference type="AlphaFoldDB" id="A0A0E9XMB0"/>
<accession>A0A0E9XMB0</accession>
<reference evidence="1" key="1">
    <citation type="submission" date="2014-11" db="EMBL/GenBank/DDBJ databases">
        <authorList>
            <person name="Amaro Gonzalez C."/>
        </authorList>
    </citation>
    <scope>NUCLEOTIDE SEQUENCE</scope>
</reference>
<reference evidence="1" key="2">
    <citation type="journal article" date="2015" name="Fish Shellfish Immunol.">
        <title>Early steps in the European eel (Anguilla anguilla)-Vibrio vulnificus interaction in the gills: Role of the RtxA13 toxin.</title>
        <authorList>
            <person name="Callol A."/>
            <person name="Pajuelo D."/>
            <person name="Ebbesson L."/>
            <person name="Teles M."/>
            <person name="MacKenzie S."/>
            <person name="Amaro C."/>
        </authorList>
    </citation>
    <scope>NUCLEOTIDE SEQUENCE</scope>
</reference>
<sequence>MILCTCTCSTSLAYYREIYNGYTLRCM</sequence>
<dbReference type="EMBL" id="GBXM01005744">
    <property type="protein sequence ID" value="JAI02834.1"/>
    <property type="molecule type" value="Transcribed_RNA"/>
</dbReference>